<dbReference type="EMBL" id="SDPO01000002">
    <property type="protein sequence ID" value="RXZ48922.1"/>
    <property type="molecule type" value="Genomic_DNA"/>
</dbReference>
<organism evidence="3 4">
    <name type="scientific">Agromyces fucosus</name>
    <dbReference type="NCBI Taxonomy" id="41985"/>
    <lineage>
        <taxon>Bacteria</taxon>
        <taxon>Bacillati</taxon>
        <taxon>Actinomycetota</taxon>
        <taxon>Actinomycetes</taxon>
        <taxon>Micrococcales</taxon>
        <taxon>Microbacteriaceae</taxon>
        <taxon>Agromyces</taxon>
    </lineage>
</organism>
<evidence type="ECO:0000256" key="2">
    <source>
        <dbReference type="SAM" id="SignalP"/>
    </source>
</evidence>
<evidence type="ECO:0000313" key="4">
    <source>
        <dbReference type="Proteomes" id="UP000292935"/>
    </source>
</evidence>
<dbReference type="OrthoDB" id="5006101at2"/>
<feature type="region of interest" description="Disordered" evidence="1">
    <location>
        <begin position="32"/>
        <end position="60"/>
    </location>
</feature>
<name>A0A4Q2JLW2_9MICO</name>
<dbReference type="PROSITE" id="PS51257">
    <property type="entry name" value="PROKAR_LIPOPROTEIN"/>
    <property type="match status" value="1"/>
</dbReference>
<keyword evidence="4" id="KW-1185">Reference proteome</keyword>
<protein>
    <submittedName>
        <fullName evidence="3">Uncharacterized protein</fullName>
    </submittedName>
</protein>
<proteinExistence type="predicted"/>
<gene>
    <name evidence="3" type="ORF">ESP57_08100</name>
</gene>
<accession>A0A4Q2JLW2</accession>
<keyword evidence="2" id="KW-0732">Signal</keyword>
<sequence length="216" mass="22010">MSRIRSLASMATALSTTVVVVLALAGCASPGEAVADEPVPTQSTPASTPTPTPSEPQPVVVDPADVTTWTITAAGIGPLGRGDAYPEVLAGLPAFAVAEWCPWVAELTAEGAASLLLTHPEGGEEITSVWLSGRADEAGVVPASPTTEAGIVLGSTLEELSAAYPDLQAVNQTGENSYGYAVGDEENGYLDFLVENGVVVMIGVQDRAGVPKEFCG</sequence>
<comment type="caution">
    <text evidence="3">The sequence shown here is derived from an EMBL/GenBank/DDBJ whole genome shotgun (WGS) entry which is preliminary data.</text>
</comment>
<feature type="signal peptide" evidence="2">
    <location>
        <begin position="1"/>
        <end position="35"/>
    </location>
</feature>
<evidence type="ECO:0000256" key="1">
    <source>
        <dbReference type="SAM" id="MobiDB-lite"/>
    </source>
</evidence>
<reference evidence="3 4" key="1">
    <citation type="submission" date="2019-01" db="EMBL/GenBank/DDBJ databases">
        <authorList>
            <person name="Li J."/>
        </authorList>
    </citation>
    <scope>NUCLEOTIDE SEQUENCE [LARGE SCALE GENOMIC DNA]</scope>
    <source>
        <strain evidence="3 4">CCUG 35506</strain>
    </source>
</reference>
<dbReference type="Proteomes" id="UP000292935">
    <property type="component" value="Unassembled WGS sequence"/>
</dbReference>
<evidence type="ECO:0000313" key="3">
    <source>
        <dbReference type="EMBL" id="RXZ48922.1"/>
    </source>
</evidence>
<feature type="chain" id="PRO_5020371557" evidence="2">
    <location>
        <begin position="36"/>
        <end position="216"/>
    </location>
</feature>
<feature type="compositionally biased region" description="Low complexity" evidence="1">
    <location>
        <begin position="38"/>
        <end position="47"/>
    </location>
</feature>
<dbReference type="AlphaFoldDB" id="A0A4Q2JLW2"/>
<dbReference type="RefSeq" id="WP_129231188.1">
    <property type="nucleotide sequence ID" value="NZ_SDPO01000002.1"/>
</dbReference>